<dbReference type="EMBL" id="JANBOH010000206">
    <property type="protein sequence ID" value="KAJ1643935.1"/>
    <property type="molecule type" value="Genomic_DNA"/>
</dbReference>
<evidence type="ECO:0000313" key="3">
    <source>
        <dbReference type="EMBL" id="KAJ1643935.1"/>
    </source>
</evidence>
<accession>A0A9W8CHY4</accession>
<feature type="region of interest" description="Disordered" evidence="1">
    <location>
        <begin position="61"/>
        <end position="184"/>
    </location>
</feature>
<keyword evidence="2" id="KW-0732">Signal</keyword>
<gene>
    <name evidence="3" type="ORF">LPJ64_004344</name>
</gene>
<proteinExistence type="predicted"/>
<feature type="compositionally biased region" description="Polar residues" evidence="1">
    <location>
        <begin position="143"/>
        <end position="159"/>
    </location>
</feature>
<organism evidence="3 4">
    <name type="scientific">Coemansia asiatica</name>
    <dbReference type="NCBI Taxonomy" id="1052880"/>
    <lineage>
        <taxon>Eukaryota</taxon>
        <taxon>Fungi</taxon>
        <taxon>Fungi incertae sedis</taxon>
        <taxon>Zoopagomycota</taxon>
        <taxon>Kickxellomycotina</taxon>
        <taxon>Kickxellomycetes</taxon>
        <taxon>Kickxellales</taxon>
        <taxon>Kickxellaceae</taxon>
        <taxon>Coemansia</taxon>
    </lineage>
</organism>
<keyword evidence="4" id="KW-1185">Reference proteome</keyword>
<dbReference type="Proteomes" id="UP001145021">
    <property type="component" value="Unassembled WGS sequence"/>
</dbReference>
<feature type="compositionally biased region" description="Low complexity" evidence="1">
    <location>
        <begin position="68"/>
        <end position="141"/>
    </location>
</feature>
<feature type="chain" id="PRO_5040732012" evidence="2">
    <location>
        <begin position="23"/>
        <end position="184"/>
    </location>
</feature>
<evidence type="ECO:0000313" key="4">
    <source>
        <dbReference type="Proteomes" id="UP001145021"/>
    </source>
</evidence>
<name>A0A9W8CHY4_9FUNG</name>
<protein>
    <submittedName>
        <fullName evidence="3">Uncharacterized protein</fullName>
    </submittedName>
</protein>
<evidence type="ECO:0000256" key="1">
    <source>
        <dbReference type="SAM" id="MobiDB-lite"/>
    </source>
</evidence>
<comment type="caution">
    <text evidence="3">The sequence shown here is derived from an EMBL/GenBank/DDBJ whole genome shotgun (WGS) entry which is preliminary data.</text>
</comment>
<evidence type="ECO:0000256" key="2">
    <source>
        <dbReference type="SAM" id="SignalP"/>
    </source>
</evidence>
<reference evidence="3" key="1">
    <citation type="submission" date="2022-07" db="EMBL/GenBank/DDBJ databases">
        <title>Phylogenomic reconstructions and comparative analyses of Kickxellomycotina fungi.</title>
        <authorList>
            <person name="Reynolds N.K."/>
            <person name="Stajich J.E."/>
            <person name="Barry K."/>
            <person name="Grigoriev I.V."/>
            <person name="Crous P."/>
            <person name="Smith M.E."/>
        </authorList>
    </citation>
    <scope>NUCLEOTIDE SEQUENCE</scope>
    <source>
        <strain evidence="3">NBRC 105413</strain>
    </source>
</reference>
<dbReference type="AlphaFoldDB" id="A0A9W8CHY4"/>
<feature type="compositionally biased region" description="Gly residues" evidence="1">
    <location>
        <begin position="170"/>
        <end position="184"/>
    </location>
</feature>
<sequence>MNFRSMFVLFATLIGFITVSIAAPMPQNGIALPGSGESALSWLNRLISPLPIVGPLTQVLGIGPPPKQQQQQQPAAKKPAPARNPAKKPAAGPQRRPAAGVPAQRAVPQQAMPQQIPQQMPQQAMPQQAMPQQMPQQLPAQRTLPQQLPAQRTMPQQLPAQRGASPAAGGMAGLGALGGRPGMQ</sequence>
<feature type="signal peptide" evidence="2">
    <location>
        <begin position="1"/>
        <end position="22"/>
    </location>
</feature>